<dbReference type="SUPFAM" id="SSF53756">
    <property type="entry name" value="UDP-Glycosyltransferase/glycogen phosphorylase"/>
    <property type="match status" value="1"/>
</dbReference>
<name>A0A7J7MB87_9MAGN</name>
<comment type="similarity">
    <text evidence="1">Belongs to the UDP-glycosyltransferase family.</text>
</comment>
<dbReference type="OrthoDB" id="5835829at2759"/>
<comment type="caution">
    <text evidence="2">The sequence shown here is derived from an EMBL/GenBank/DDBJ whole genome shotgun (WGS) entry which is preliminary data.</text>
</comment>
<gene>
    <name evidence="2" type="ORF">GIB67_031376</name>
</gene>
<sequence length="186" mass="20777">MGLQRASKKPHVICIPYPVHGLISPMLILAKLLHFKGYHVTFMDNEFNHLRLVKSNGPDPAKGLDAFCFKKILDGLSLSIPDVTQNIPKLCKGMEMNCVNRFRNLIRKLTKSSDAPNVYFIVPDRIMSVTQGGEKGEYASPPLLMFSFGDKEVGLTQGPSTRDVHEFPLAYEIPEDIALNADCFAR</sequence>
<dbReference type="PANTHER" id="PTHR11926">
    <property type="entry name" value="GLUCOSYL/GLUCURONOSYL TRANSFERASES"/>
    <property type="match status" value="1"/>
</dbReference>
<proteinExistence type="inferred from homology"/>
<dbReference type="PANTHER" id="PTHR11926:SF774">
    <property type="entry name" value="UDP-GLYCOSYLTRANSFERASE 85A1-RELATED"/>
    <property type="match status" value="1"/>
</dbReference>
<evidence type="ECO:0000313" key="3">
    <source>
        <dbReference type="Proteomes" id="UP000541444"/>
    </source>
</evidence>
<reference evidence="2 3" key="1">
    <citation type="journal article" date="2020" name="IScience">
        <title>Genome Sequencing of the Endangered Kingdonia uniflora (Circaeasteraceae, Ranunculales) Reveals Potential Mechanisms of Evolutionary Specialization.</title>
        <authorList>
            <person name="Sun Y."/>
            <person name="Deng T."/>
            <person name="Zhang A."/>
            <person name="Moore M.J."/>
            <person name="Landis J.B."/>
            <person name="Lin N."/>
            <person name="Zhang H."/>
            <person name="Zhang X."/>
            <person name="Huang J."/>
            <person name="Zhang X."/>
            <person name="Sun H."/>
            <person name="Wang H."/>
        </authorList>
    </citation>
    <scope>NUCLEOTIDE SEQUENCE [LARGE SCALE GENOMIC DNA]</scope>
    <source>
        <strain evidence="2">TB1705</strain>
        <tissue evidence="2">Leaf</tissue>
    </source>
</reference>
<dbReference type="Gene3D" id="3.40.50.2000">
    <property type="entry name" value="Glycogen Phosphorylase B"/>
    <property type="match status" value="1"/>
</dbReference>
<dbReference type="AlphaFoldDB" id="A0A7J7MB87"/>
<protein>
    <submittedName>
        <fullName evidence="2">Uncharacterized protein</fullName>
    </submittedName>
</protein>
<organism evidence="2 3">
    <name type="scientific">Kingdonia uniflora</name>
    <dbReference type="NCBI Taxonomy" id="39325"/>
    <lineage>
        <taxon>Eukaryota</taxon>
        <taxon>Viridiplantae</taxon>
        <taxon>Streptophyta</taxon>
        <taxon>Embryophyta</taxon>
        <taxon>Tracheophyta</taxon>
        <taxon>Spermatophyta</taxon>
        <taxon>Magnoliopsida</taxon>
        <taxon>Ranunculales</taxon>
        <taxon>Circaeasteraceae</taxon>
        <taxon>Kingdonia</taxon>
    </lineage>
</organism>
<keyword evidence="3" id="KW-1185">Reference proteome</keyword>
<dbReference type="GO" id="GO:0080043">
    <property type="term" value="F:quercetin 3-O-glucosyltransferase activity"/>
    <property type="evidence" value="ECO:0007669"/>
    <property type="project" value="TreeGrafter"/>
</dbReference>
<evidence type="ECO:0000313" key="2">
    <source>
        <dbReference type="EMBL" id="KAF6152054.1"/>
    </source>
</evidence>
<dbReference type="GO" id="GO:0080044">
    <property type="term" value="F:quercetin 7-O-glucosyltransferase activity"/>
    <property type="evidence" value="ECO:0007669"/>
    <property type="project" value="TreeGrafter"/>
</dbReference>
<evidence type="ECO:0000256" key="1">
    <source>
        <dbReference type="ARBA" id="ARBA00009995"/>
    </source>
</evidence>
<dbReference type="EMBL" id="JACGCM010001655">
    <property type="protein sequence ID" value="KAF6152054.1"/>
    <property type="molecule type" value="Genomic_DNA"/>
</dbReference>
<accession>A0A7J7MB87</accession>
<dbReference type="Proteomes" id="UP000541444">
    <property type="component" value="Unassembled WGS sequence"/>
</dbReference>